<evidence type="ECO:0000259" key="2">
    <source>
        <dbReference type="PROSITE" id="PS51857"/>
    </source>
</evidence>
<comment type="caution">
    <text evidence="3">The sequence shown here is derived from an EMBL/GenBank/DDBJ whole genome shotgun (WGS) entry which is preliminary data.</text>
</comment>
<dbReference type="SMART" id="SM00357">
    <property type="entry name" value="CSP"/>
    <property type="match status" value="1"/>
</dbReference>
<dbReference type="EMBL" id="JADDUC010000685">
    <property type="protein sequence ID" value="KAG0112913.1"/>
    <property type="molecule type" value="Genomic_DNA"/>
</dbReference>
<proteinExistence type="predicted"/>
<dbReference type="SUPFAM" id="SSF50249">
    <property type="entry name" value="Nucleic acid-binding proteins"/>
    <property type="match status" value="1"/>
</dbReference>
<dbReference type="InterPro" id="IPR012340">
    <property type="entry name" value="NA-bd_OB-fold"/>
</dbReference>
<dbReference type="InterPro" id="IPR050181">
    <property type="entry name" value="Cold_shock_domain"/>
</dbReference>
<feature type="compositionally biased region" description="Polar residues" evidence="1">
    <location>
        <begin position="247"/>
        <end position="261"/>
    </location>
</feature>
<dbReference type="OrthoDB" id="203339at2759"/>
<organism evidence="3">
    <name type="scientific">Lamprotornis superbus</name>
    <dbReference type="NCBI Taxonomy" id="245042"/>
    <lineage>
        <taxon>Eukaryota</taxon>
        <taxon>Metazoa</taxon>
        <taxon>Chordata</taxon>
        <taxon>Craniata</taxon>
        <taxon>Vertebrata</taxon>
        <taxon>Euteleostomi</taxon>
        <taxon>Archelosauria</taxon>
        <taxon>Archosauria</taxon>
        <taxon>Dinosauria</taxon>
        <taxon>Saurischia</taxon>
        <taxon>Theropoda</taxon>
        <taxon>Coelurosauria</taxon>
        <taxon>Aves</taxon>
        <taxon>Neognathae</taxon>
        <taxon>Neoaves</taxon>
        <taxon>Telluraves</taxon>
        <taxon>Australaves</taxon>
        <taxon>Passeriformes</taxon>
        <taxon>Sturnidae</taxon>
        <taxon>Lamprotornis</taxon>
    </lineage>
</organism>
<reference evidence="3" key="1">
    <citation type="submission" date="2020-10" db="EMBL/GenBank/DDBJ databases">
        <title>Feather gene expression reveals the developmental basis of iridescence in African starlings.</title>
        <authorList>
            <person name="Rubenstein D.R."/>
        </authorList>
    </citation>
    <scope>NUCLEOTIDE SEQUENCE</scope>
    <source>
        <strain evidence="3">SS15</strain>
        <tissue evidence="3">Liver</tissue>
    </source>
</reference>
<evidence type="ECO:0000313" key="5">
    <source>
        <dbReference type="Proteomes" id="UP000618051"/>
    </source>
</evidence>
<evidence type="ECO:0000256" key="1">
    <source>
        <dbReference type="SAM" id="MobiDB-lite"/>
    </source>
</evidence>
<dbReference type="PANTHER" id="PTHR11544">
    <property type="entry name" value="COLD SHOCK DOMAIN CONTAINING PROTEINS"/>
    <property type="match status" value="1"/>
</dbReference>
<dbReference type="Pfam" id="PF00313">
    <property type="entry name" value="CSD"/>
    <property type="match status" value="1"/>
</dbReference>
<dbReference type="PROSITE" id="PS00352">
    <property type="entry name" value="CSD_1"/>
    <property type="match status" value="1"/>
</dbReference>
<dbReference type="PROSITE" id="PS51857">
    <property type="entry name" value="CSD_2"/>
    <property type="match status" value="1"/>
</dbReference>
<feature type="domain" description="CSD" evidence="2">
    <location>
        <begin position="135"/>
        <end position="204"/>
    </location>
</feature>
<dbReference type="GO" id="GO:0003676">
    <property type="term" value="F:nucleic acid binding"/>
    <property type="evidence" value="ECO:0007669"/>
    <property type="project" value="InterPro"/>
</dbReference>
<feature type="region of interest" description="Disordered" evidence="1">
    <location>
        <begin position="189"/>
        <end position="272"/>
    </location>
</feature>
<dbReference type="AlphaFoldDB" id="A0A835ND11"/>
<name>A0A835ND11_9PASS</name>
<reference evidence="4 5" key="2">
    <citation type="journal article" date="2021" name="J. Hered.">
        <title>Feather Gene Expression Elucidates the Developmental Basis of Plumage Iridescence in African Starlings.</title>
        <authorList>
            <person name="Rubenstein D.R."/>
            <person name="Corvelo A."/>
            <person name="MacManes M.D."/>
            <person name="Maia R."/>
            <person name="Narzisi G."/>
            <person name="Rousaki A."/>
            <person name="Vandenabeele P."/>
            <person name="Shawkey M.D."/>
            <person name="Solomon J."/>
        </authorList>
    </citation>
    <scope>NUCLEOTIDE SEQUENCE [LARGE SCALE GENOMIC DNA]</scope>
    <source>
        <strain evidence="4">SS15</strain>
    </source>
</reference>
<dbReference type="PRINTS" id="PR00050">
    <property type="entry name" value="COLDSHOCK"/>
</dbReference>
<dbReference type="InterPro" id="IPR011129">
    <property type="entry name" value="CSD"/>
</dbReference>
<dbReference type="Gene3D" id="2.40.50.140">
    <property type="entry name" value="Nucleic acid-binding proteins"/>
    <property type="match status" value="1"/>
</dbReference>
<dbReference type="InterPro" id="IPR019844">
    <property type="entry name" value="CSD_CS"/>
</dbReference>
<dbReference type="InterPro" id="IPR002059">
    <property type="entry name" value="CSP_DNA-bd"/>
</dbReference>
<gene>
    <name evidence="4" type="ORF">IHE44_0004801</name>
    <name evidence="3" type="ORF">IHE44_013035</name>
</gene>
<evidence type="ECO:0000313" key="3">
    <source>
        <dbReference type="EMBL" id="KAG0112913.1"/>
    </source>
</evidence>
<sequence>MLTVLRRQQFKTAVRGPQNKCLASRRTGRATGHVTSSSVTCTATASALHRLHASYAALTPVLLKGKAEESAHHGSLRTQPHWWAQHRPSCSGSNPAASYPQQQRHNQQQPCQHQRIQHNSHKCKLTDKSNIITTKVLGTVKWFNVKNKYGFITQNDTKEDVFVHQTAIKKNNPRKYLRSVGDGQTVEFDIGQRKKGPQAANVTRPGGVPVQGSKHAPNYPHPKKCCPPYNNQRNETQSQQPSSRSSNPKGKTTQNTNQPSCKQKPFPIVPKPPKLMSHSFKYTTPTLPRVAQSKLIPLLGVTSVPVHAGVSLSWLSFLTGHARKASPPFYHL</sequence>
<evidence type="ECO:0000313" key="4">
    <source>
        <dbReference type="EMBL" id="KAI1233207.1"/>
    </source>
</evidence>
<accession>A0A835ND11</accession>
<feature type="compositionally biased region" description="Low complexity" evidence="1">
    <location>
        <begin position="100"/>
        <end position="114"/>
    </location>
</feature>
<dbReference type="EMBL" id="JADDUC020000019">
    <property type="protein sequence ID" value="KAI1233207.1"/>
    <property type="molecule type" value="Genomic_DNA"/>
</dbReference>
<dbReference type="FunFam" id="2.40.50.140:FF:000274">
    <property type="entry name" value="Mitochondrial RNA binding protein"/>
    <property type="match status" value="1"/>
</dbReference>
<reference evidence="4" key="3">
    <citation type="submission" date="2022-01" db="EMBL/GenBank/DDBJ databases">
        <authorList>
            <person name="Rubenstein D.R."/>
        </authorList>
    </citation>
    <scope>NUCLEOTIDE SEQUENCE</scope>
    <source>
        <strain evidence="4">SS15</strain>
        <tissue evidence="4">Liver</tissue>
    </source>
</reference>
<protein>
    <recommendedName>
        <fullName evidence="2">CSD domain-containing protein</fullName>
    </recommendedName>
</protein>
<dbReference type="Proteomes" id="UP000618051">
    <property type="component" value="Unassembled WGS sequence"/>
</dbReference>
<dbReference type="CDD" id="cd04458">
    <property type="entry name" value="CSP_CDS"/>
    <property type="match status" value="1"/>
</dbReference>
<keyword evidence="5" id="KW-1185">Reference proteome</keyword>
<feature type="compositionally biased region" description="Low complexity" evidence="1">
    <location>
        <begin position="237"/>
        <end position="246"/>
    </location>
</feature>
<feature type="region of interest" description="Disordered" evidence="1">
    <location>
        <begin position="84"/>
        <end position="116"/>
    </location>
</feature>